<feature type="binding site" evidence="4">
    <location>
        <position position="12"/>
    </location>
    <ligand>
        <name>a divalent metal cation</name>
        <dbReference type="ChEBI" id="CHEBI:60240"/>
        <label>1</label>
    </ligand>
</feature>
<keyword evidence="6" id="KW-1185">Reference proteome</keyword>
<accession>A0A2Z6E7B6</accession>
<dbReference type="AlphaFoldDB" id="A0A2Z6E7B6"/>
<dbReference type="OrthoDB" id="9810005at2"/>
<dbReference type="FunFam" id="3.20.20.140:FF:000005">
    <property type="entry name" value="TatD family hydrolase"/>
    <property type="match status" value="1"/>
</dbReference>
<evidence type="ECO:0000256" key="2">
    <source>
        <dbReference type="ARBA" id="ARBA00022723"/>
    </source>
</evidence>
<evidence type="ECO:0000256" key="1">
    <source>
        <dbReference type="ARBA" id="ARBA00009275"/>
    </source>
</evidence>
<dbReference type="Proteomes" id="UP000270530">
    <property type="component" value="Chromosome"/>
</dbReference>
<reference evidence="6" key="1">
    <citation type="submission" date="2018-04" db="EMBL/GenBank/DDBJ databases">
        <authorList>
            <person name="Watanabe M."/>
            <person name="Kojima H."/>
        </authorList>
    </citation>
    <scope>NUCLEOTIDE SEQUENCE [LARGE SCALE GENOMIC DNA]</scope>
    <source>
        <strain evidence="6">Dysh456</strain>
    </source>
</reference>
<dbReference type="RefSeq" id="WP_126538655.1">
    <property type="nucleotide sequence ID" value="NZ_AP018560.1"/>
</dbReference>
<evidence type="ECO:0000256" key="3">
    <source>
        <dbReference type="ARBA" id="ARBA00022801"/>
    </source>
</evidence>
<sequence length="274" mass="30246">MHSTPLIDTHVHLDDDAFDPDRDEVIARALHAGVEAFIVPAVERRHWPRIAGLCAARRGVFAAYGIHPLSVATHDAQDLSALESWLQNHAAVAIGEIGLDGFHAESDLDRQRVFFHAQLQIARRWALPVIVHGRRAFEEIVRTLRGMPGLRGVVHSFSGSPEQARQLWERGFYIGIGGPLTYPRAHRLRRLVAQMPLEYLLLESDAPDQPPVSRRGERNEPACVAEVIACVAELRGEPVETIAAACLDNARRLFGPALTADSPAFAAPFPRSKP</sequence>
<dbReference type="GO" id="GO:0004536">
    <property type="term" value="F:DNA nuclease activity"/>
    <property type="evidence" value="ECO:0007669"/>
    <property type="project" value="InterPro"/>
</dbReference>
<keyword evidence="2 4" id="KW-0479">Metal-binding</keyword>
<dbReference type="PIRSF" id="PIRSF005902">
    <property type="entry name" value="DNase_TatD"/>
    <property type="match status" value="1"/>
</dbReference>
<reference evidence="6" key="2">
    <citation type="submission" date="2018-06" db="EMBL/GenBank/DDBJ databases">
        <title>Genome sequence of Rhodanobacteraceae bacterium strain Dysh456.</title>
        <authorList>
            <person name="Fukui M."/>
        </authorList>
    </citation>
    <scope>NUCLEOTIDE SEQUENCE [LARGE SCALE GENOMIC DNA]</scope>
    <source>
        <strain evidence="6">Dysh456</strain>
    </source>
</reference>
<comment type="similarity">
    <text evidence="1">Belongs to the metallo-dependent hydrolases superfamily. TatD-type hydrolase family.</text>
</comment>
<name>A0A2Z6E7B6_9GAMM</name>
<evidence type="ECO:0000256" key="4">
    <source>
        <dbReference type="PIRSR" id="PIRSR005902-1"/>
    </source>
</evidence>
<dbReference type="PANTHER" id="PTHR46124">
    <property type="entry name" value="D-AMINOACYL-TRNA DEACYLASE"/>
    <property type="match status" value="1"/>
</dbReference>
<feature type="binding site" evidence="4">
    <location>
        <position position="205"/>
    </location>
    <ligand>
        <name>a divalent metal cation</name>
        <dbReference type="ChEBI" id="CHEBI:60240"/>
        <label>1</label>
    </ligand>
</feature>
<organism evidence="5 6">
    <name type="scientific">Aerosticca soli</name>
    <dbReference type="NCBI Taxonomy" id="2010829"/>
    <lineage>
        <taxon>Bacteria</taxon>
        <taxon>Pseudomonadati</taxon>
        <taxon>Pseudomonadota</taxon>
        <taxon>Gammaproteobacteria</taxon>
        <taxon>Lysobacterales</taxon>
        <taxon>Rhodanobacteraceae</taxon>
        <taxon>Aerosticca</taxon>
    </lineage>
</organism>
<dbReference type="Pfam" id="PF01026">
    <property type="entry name" value="TatD_DNase"/>
    <property type="match status" value="1"/>
</dbReference>
<feature type="binding site" evidence="4">
    <location>
        <position position="96"/>
    </location>
    <ligand>
        <name>a divalent metal cation</name>
        <dbReference type="ChEBI" id="CHEBI:60240"/>
        <label>1</label>
    </ligand>
</feature>
<feature type="binding site" evidence="4">
    <location>
        <position position="155"/>
    </location>
    <ligand>
        <name>a divalent metal cation</name>
        <dbReference type="ChEBI" id="CHEBI:60240"/>
        <label>2</label>
    </ligand>
</feature>
<evidence type="ECO:0000313" key="5">
    <source>
        <dbReference type="EMBL" id="BBD80564.1"/>
    </source>
</evidence>
<dbReference type="GO" id="GO:0005829">
    <property type="term" value="C:cytosol"/>
    <property type="evidence" value="ECO:0007669"/>
    <property type="project" value="TreeGrafter"/>
</dbReference>
<proteinExistence type="inferred from homology"/>
<feature type="binding site" evidence="4">
    <location>
        <position position="132"/>
    </location>
    <ligand>
        <name>a divalent metal cation</name>
        <dbReference type="ChEBI" id="CHEBI:60240"/>
        <label>2</label>
    </ligand>
</feature>
<dbReference type="SUPFAM" id="SSF51556">
    <property type="entry name" value="Metallo-dependent hydrolases"/>
    <property type="match status" value="1"/>
</dbReference>
<dbReference type="EMBL" id="AP018560">
    <property type="protein sequence ID" value="BBD80564.1"/>
    <property type="molecule type" value="Genomic_DNA"/>
</dbReference>
<dbReference type="InterPro" id="IPR032466">
    <property type="entry name" value="Metal_Hydrolase"/>
</dbReference>
<keyword evidence="3" id="KW-0378">Hydrolase</keyword>
<dbReference type="InterPro" id="IPR015991">
    <property type="entry name" value="TatD/YcfH-like"/>
</dbReference>
<dbReference type="PROSITE" id="PS01090">
    <property type="entry name" value="TATD_2"/>
    <property type="match status" value="1"/>
</dbReference>
<evidence type="ECO:0000313" key="6">
    <source>
        <dbReference type="Proteomes" id="UP000270530"/>
    </source>
</evidence>
<dbReference type="NCBIfam" id="TIGR00010">
    <property type="entry name" value="YchF/TatD family DNA exonuclease"/>
    <property type="match status" value="1"/>
</dbReference>
<dbReference type="CDD" id="cd01310">
    <property type="entry name" value="TatD_DNAse"/>
    <property type="match status" value="1"/>
</dbReference>
<feature type="binding site" evidence="4">
    <location>
        <position position="10"/>
    </location>
    <ligand>
        <name>a divalent metal cation</name>
        <dbReference type="ChEBI" id="CHEBI:60240"/>
        <label>1</label>
    </ligand>
</feature>
<dbReference type="Gene3D" id="3.20.20.140">
    <property type="entry name" value="Metal-dependent hydrolases"/>
    <property type="match status" value="1"/>
</dbReference>
<dbReference type="KEGG" id="rbd:ALSL_1917"/>
<dbReference type="PANTHER" id="PTHR46124:SF3">
    <property type="entry name" value="HYDROLASE"/>
    <property type="match status" value="1"/>
</dbReference>
<gene>
    <name evidence="5" type="ORF">ALSL_1917</name>
</gene>
<dbReference type="GO" id="GO:0046872">
    <property type="term" value="F:metal ion binding"/>
    <property type="evidence" value="ECO:0007669"/>
    <property type="project" value="UniProtKB-KW"/>
</dbReference>
<protein>
    <submittedName>
        <fullName evidence="5">Putative deoxyribonuclease YjjV</fullName>
    </submittedName>
</protein>
<dbReference type="GO" id="GO:0016788">
    <property type="term" value="F:hydrolase activity, acting on ester bonds"/>
    <property type="evidence" value="ECO:0007669"/>
    <property type="project" value="InterPro"/>
</dbReference>
<dbReference type="InterPro" id="IPR018228">
    <property type="entry name" value="DNase_TatD-rel_CS"/>
</dbReference>
<dbReference type="PROSITE" id="PS01137">
    <property type="entry name" value="TATD_1"/>
    <property type="match status" value="1"/>
</dbReference>
<dbReference type="InterPro" id="IPR001130">
    <property type="entry name" value="TatD-like"/>
</dbReference>